<gene>
    <name evidence="1" type="ORF">POM88_017954</name>
</gene>
<keyword evidence="2" id="KW-1185">Reference proteome</keyword>
<name>A0AAD8MYP4_9APIA</name>
<reference evidence="1" key="2">
    <citation type="submission" date="2023-05" db="EMBL/GenBank/DDBJ databases">
        <authorList>
            <person name="Schelkunov M.I."/>
        </authorList>
    </citation>
    <scope>NUCLEOTIDE SEQUENCE</scope>
    <source>
        <strain evidence="1">Hsosn_3</strain>
        <tissue evidence="1">Leaf</tissue>
    </source>
</reference>
<sequence>MATNSKAFFEGSAKSSSLASLLFLGLILIVNIPMIFGRPDLDLPMAFSISPCRLLTETTAKTETNAVAISATSTDKASTFTRKNGGFQAAAHDVPSGPNPESNK</sequence>
<comment type="caution">
    <text evidence="1">The sequence shown here is derived from an EMBL/GenBank/DDBJ whole genome shotgun (WGS) entry which is preliminary data.</text>
</comment>
<dbReference type="Proteomes" id="UP001237642">
    <property type="component" value="Unassembled WGS sequence"/>
</dbReference>
<evidence type="ECO:0000313" key="2">
    <source>
        <dbReference type="Proteomes" id="UP001237642"/>
    </source>
</evidence>
<dbReference type="EMBL" id="JAUIZM010000004">
    <property type="protein sequence ID" value="KAK1389776.1"/>
    <property type="molecule type" value="Genomic_DNA"/>
</dbReference>
<dbReference type="AlphaFoldDB" id="A0AAD8MYP4"/>
<evidence type="ECO:0000313" key="1">
    <source>
        <dbReference type="EMBL" id="KAK1389776.1"/>
    </source>
</evidence>
<proteinExistence type="predicted"/>
<reference evidence="1" key="1">
    <citation type="submission" date="2023-02" db="EMBL/GenBank/DDBJ databases">
        <title>Genome of toxic invasive species Heracleum sosnowskyi carries increased number of genes despite the absence of recent whole-genome duplications.</title>
        <authorList>
            <person name="Schelkunov M."/>
            <person name="Shtratnikova V."/>
            <person name="Makarenko M."/>
            <person name="Klepikova A."/>
            <person name="Omelchenko D."/>
            <person name="Novikova G."/>
            <person name="Obukhova E."/>
            <person name="Bogdanov V."/>
            <person name="Penin A."/>
            <person name="Logacheva M."/>
        </authorList>
    </citation>
    <scope>NUCLEOTIDE SEQUENCE</scope>
    <source>
        <strain evidence="1">Hsosn_3</strain>
        <tissue evidence="1">Leaf</tissue>
    </source>
</reference>
<organism evidence="1 2">
    <name type="scientific">Heracleum sosnowskyi</name>
    <dbReference type="NCBI Taxonomy" id="360622"/>
    <lineage>
        <taxon>Eukaryota</taxon>
        <taxon>Viridiplantae</taxon>
        <taxon>Streptophyta</taxon>
        <taxon>Embryophyta</taxon>
        <taxon>Tracheophyta</taxon>
        <taxon>Spermatophyta</taxon>
        <taxon>Magnoliopsida</taxon>
        <taxon>eudicotyledons</taxon>
        <taxon>Gunneridae</taxon>
        <taxon>Pentapetalae</taxon>
        <taxon>asterids</taxon>
        <taxon>campanulids</taxon>
        <taxon>Apiales</taxon>
        <taxon>Apiaceae</taxon>
        <taxon>Apioideae</taxon>
        <taxon>apioid superclade</taxon>
        <taxon>Tordylieae</taxon>
        <taxon>Tordyliinae</taxon>
        <taxon>Heracleum</taxon>
    </lineage>
</organism>
<protein>
    <submittedName>
        <fullName evidence="1">Uncharacterized protein</fullName>
    </submittedName>
</protein>
<accession>A0AAD8MYP4</accession>